<evidence type="ECO:0000313" key="10">
    <source>
        <dbReference type="EMBL" id="SDD58319.1"/>
    </source>
</evidence>
<evidence type="ECO:0000256" key="6">
    <source>
        <dbReference type="ARBA" id="ARBA00023065"/>
    </source>
</evidence>
<dbReference type="OrthoDB" id="445589at2"/>
<dbReference type="STRING" id="659014.SAMN04487996_101370"/>
<dbReference type="Pfam" id="PF25539">
    <property type="entry name" value="Bestrophin_2"/>
    <property type="match status" value="1"/>
</dbReference>
<evidence type="ECO:0000256" key="4">
    <source>
        <dbReference type="ARBA" id="ARBA00022692"/>
    </source>
</evidence>
<feature type="transmembrane region" description="Helical" evidence="9">
    <location>
        <begin position="233"/>
        <end position="257"/>
    </location>
</feature>
<keyword evidence="6" id="KW-0406">Ion transport</keyword>
<dbReference type="EMBL" id="FNAN01000001">
    <property type="protein sequence ID" value="SDD58319.1"/>
    <property type="molecule type" value="Genomic_DNA"/>
</dbReference>
<dbReference type="Proteomes" id="UP000198748">
    <property type="component" value="Unassembled WGS sequence"/>
</dbReference>
<feature type="transmembrane region" description="Helical" evidence="9">
    <location>
        <begin position="263"/>
        <end position="281"/>
    </location>
</feature>
<dbReference type="AlphaFoldDB" id="A0A1G6VXM0"/>
<name>A0A1G6VXM0_9BACT</name>
<evidence type="ECO:0000313" key="11">
    <source>
        <dbReference type="Proteomes" id="UP000198748"/>
    </source>
</evidence>
<reference evidence="11" key="1">
    <citation type="submission" date="2016-10" db="EMBL/GenBank/DDBJ databases">
        <authorList>
            <person name="Varghese N."/>
            <person name="Submissions S."/>
        </authorList>
    </citation>
    <scope>NUCLEOTIDE SEQUENCE [LARGE SCALE GENOMIC DNA]</scope>
    <source>
        <strain evidence="11">DSM 25329</strain>
    </source>
</reference>
<evidence type="ECO:0000256" key="1">
    <source>
        <dbReference type="ARBA" id="ARBA00004651"/>
    </source>
</evidence>
<evidence type="ECO:0000256" key="5">
    <source>
        <dbReference type="ARBA" id="ARBA00022989"/>
    </source>
</evidence>
<organism evidence="10 11">
    <name type="scientific">Dyadobacter soli</name>
    <dbReference type="NCBI Taxonomy" id="659014"/>
    <lineage>
        <taxon>Bacteria</taxon>
        <taxon>Pseudomonadati</taxon>
        <taxon>Bacteroidota</taxon>
        <taxon>Cytophagia</taxon>
        <taxon>Cytophagales</taxon>
        <taxon>Spirosomataceae</taxon>
        <taxon>Dyadobacter</taxon>
    </lineage>
</organism>
<feature type="transmembrane region" description="Helical" evidence="9">
    <location>
        <begin position="12"/>
        <end position="37"/>
    </location>
</feature>
<dbReference type="PANTHER" id="PTHR33281">
    <property type="entry name" value="UPF0187 PROTEIN YNEE"/>
    <property type="match status" value="1"/>
</dbReference>
<evidence type="ECO:0000256" key="7">
    <source>
        <dbReference type="ARBA" id="ARBA00023136"/>
    </source>
</evidence>
<dbReference type="InterPro" id="IPR044669">
    <property type="entry name" value="YneE/VCCN1/2-like"/>
</dbReference>
<proteinExistence type="inferred from homology"/>
<evidence type="ECO:0000256" key="3">
    <source>
        <dbReference type="ARBA" id="ARBA00022475"/>
    </source>
</evidence>
<keyword evidence="4 9" id="KW-0812">Transmembrane</keyword>
<comment type="subcellular location">
    <subcellularLocation>
        <location evidence="1">Cell membrane</location>
        <topology evidence="1">Multi-pass membrane protein</topology>
    </subcellularLocation>
</comment>
<gene>
    <name evidence="10" type="ORF">SAMN04487996_101370</name>
</gene>
<comment type="similarity">
    <text evidence="8">Belongs to the anion channel-forming bestrophin (TC 1.A.46) family.</text>
</comment>
<keyword evidence="2" id="KW-0813">Transport</keyword>
<evidence type="ECO:0000256" key="2">
    <source>
        <dbReference type="ARBA" id="ARBA00022448"/>
    </source>
</evidence>
<dbReference type="RefSeq" id="WP_090146109.1">
    <property type="nucleotide sequence ID" value="NZ_FNAN01000001.1"/>
</dbReference>
<protein>
    <submittedName>
        <fullName evidence="10">Putative membrane protein</fullName>
    </submittedName>
</protein>
<keyword evidence="3" id="KW-1003">Cell membrane</keyword>
<keyword evidence="7 9" id="KW-0472">Membrane</keyword>
<accession>A0A1G6VXM0</accession>
<keyword evidence="5 9" id="KW-1133">Transmembrane helix</keyword>
<evidence type="ECO:0000256" key="8">
    <source>
        <dbReference type="ARBA" id="ARBA00034708"/>
    </source>
</evidence>
<sequence>MYINRYLSPIIVYYYSWRMVLFSIATGSIAIFVYDYLDWKWVAIPWLPVSLVGTATAFFVGFKNNQSYDRSWEARKVWGSIVNHSRSFSAAVRSFTTCSPDSDNIYAAQENRIIIHRHIAWLYALKNTMVQRTNWEHKDRASERQRKAFRRSQVPCDVEIAKHLPEADLALIKDKKNQATQILDLQSQHIRDLRRAGSLDPYQHVALQDLISKLYDEQGKAERIKNTPFPRQYATTSTLFIFIFMSLLPFGLLPQFVDLGEKYMFLLIPFNMIVSWVFMFMEYVGDISENPFEGLLNDTPVSTIIRNIEIDLKEMLGESDVPEKLASYSGTLF</sequence>
<dbReference type="GO" id="GO:0005254">
    <property type="term" value="F:chloride channel activity"/>
    <property type="evidence" value="ECO:0007669"/>
    <property type="project" value="InterPro"/>
</dbReference>
<feature type="transmembrane region" description="Helical" evidence="9">
    <location>
        <begin position="43"/>
        <end position="62"/>
    </location>
</feature>
<dbReference type="PANTHER" id="PTHR33281:SF19">
    <property type="entry name" value="VOLTAGE-DEPENDENT ANION CHANNEL-FORMING PROTEIN YNEE"/>
    <property type="match status" value="1"/>
</dbReference>
<evidence type="ECO:0000256" key="9">
    <source>
        <dbReference type="SAM" id="Phobius"/>
    </source>
</evidence>
<keyword evidence="11" id="KW-1185">Reference proteome</keyword>
<dbReference type="GO" id="GO:0005886">
    <property type="term" value="C:plasma membrane"/>
    <property type="evidence" value="ECO:0007669"/>
    <property type="project" value="UniProtKB-SubCell"/>
</dbReference>